<sequence length="310" mass="33989">MAAQEVLNLSSMPRSPSKPFVPLLGLRDLHLVMHPDQLSALLRHIETSPDNLTHFSIALDDSKSDPDPQMSSPRAIAPGTSLFSSPLRQTLPALSTFNSLTMAFSCCVLPFMRGGAEARWGSLSTSATILFHRPDYVEGGGSPFTGNLQHSFDNLVNSILEQGPLSEVRTLVVQCSRTTVPTAAQVSHILRCVPRIRTLVLDVDRSDTHKLIEHLVQARNTSSVPAAPDLQLVVFDLRMLEKDRLRGGLPEALKPLAVRKVAFVGLDLEMRNSWPPDGKIVDSFKAQGLEITWGAAQRSDTWKKILAFGN</sequence>
<proteinExistence type="predicted"/>
<name>A0A2G8SJ00_9APHY</name>
<comment type="caution">
    <text evidence="1">The sequence shown here is derived from an EMBL/GenBank/DDBJ whole genome shotgun (WGS) entry which is preliminary data.</text>
</comment>
<gene>
    <name evidence="1" type="ORF">GSI_04371</name>
</gene>
<reference evidence="1 2" key="1">
    <citation type="journal article" date="2015" name="Sci. Rep.">
        <title>Chromosome-level genome map provides insights into diverse defense mechanisms in the medicinal fungus Ganoderma sinense.</title>
        <authorList>
            <person name="Zhu Y."/>
            <person name="Xu J."/>
            <person name="Sun C."/>
            <person name="Zhou S."/>
            <person name="Xu H."/>
            <person name="Nelson D.R."/>
            <person name="Qian J."/>
            <person name="Song J."/>
            <person name="Luo H."/>
            <person name="Xiang L."/>
            <person name="Li Y."/>
            <person name="Xu Z."/>
            <person name="Ji A."/>
            <person name="Wang L."/>
            <person name="Lu S."/>
            <person name="Hayward A."/>
            <person name="Sun W."/>
            <person name="Li X."/>
            <person name="Schwartz D.C."/>
            <person name="Wang Y."/>
            <person name="Chen S."/>
        </authorList>
    </citation>
    <scope>NUCLEOTIDE SEQUENCE [LARGE SCALE GENOMIC DNA]</scope>
    <source>
        <strain evidence="1 2">ZZ0214-1</strain>
    </source>
</reference>
<dbReference type="OrthoDB" id="2269034at2759"/>
<evidence type="ECO:0000313" key="1">
    <source>
        <dbReference type="EMBL" id="PIL33746.1"/>
    </source>
</evidence>
<protein>
    <submittedName>
        <fullName evidence="1">Uncharacterized protein</fullName>
    </submittedName>
</protein>
<dbReference type="EMBL" id="AYKW01000007">
    <property type="protein sequence ID" value="PIL33746.1"/>
    <property type="molecule type" value="Genomic_DNA"/>
</dbReference>
<keyword evidence="2" id="KW-1185">Reference proteome</keyword>
<dbReference type="AlphaFoldDB" id="A0A2G8SJ00"/>
<dbReference type="Proteomes" id="UP000230002">
    <property type="component" value="Unassembled WGS sequence"/>
</dbReference>
<accession>A0A2G8SJ00</accession>
<evidence type="ECO:0000313" key="2">
    <source>
        <dbReference type="Proteomes" id="UP000230002"/>
    </source>
</evidence>
<organism evidence="1 2">
    <name type="scientific">Ganoderma sinense ZZ0214-1</name>
    <dbReference type="NCBI Taxonomy" id="1077348"/>
    <lineage>
        <taxon>Eukaryota</taxon>
        <taxon>Fungi</taxon>
        <taxon>Dikarya</taxon>
        <taxon>Basidiomycota</taxon>
        <taxon>Agaricomycotina</taxon>
        <taxon>Agaricomycetes</taxon>
        <taxon>Polyporales</taxon>
        <taxon>Polyporaceae</taxon>
        <taxon>Ganoderma</taxon>
    </lineage>
</organism>